<keyword evidence="3" id="KW-1185">Reference proteome</keyword>
<proteinExistence type="predicted"/>
<accession>A0ABY7D239</accession>
<dbReference type="RefSeq" id="XP_053027213.1">
    <property type="nucleotide sequence ID" value="XM_053163688.1"/>
</dbReference>
<dbReference type="EMBL" id="CP110435">
    <property type="protein sequence ID" value="WAQ91658.1"/>
    <property type="molecule type" value="Genomic_DNA"/>
</dbReference>
<feature type="region of interest" description="Disordered" evidence="1">
    <location>
        <begin position="120"/>
        <end position="154"/>
    </location>
</feature>
<name>A0ABY7D239_9BASI</name>
<sequence length="154" mass="17652">MGRDLTDQTQVDTIFLANHEGLDEPLEPTKHSHPPIAHHFTTYPRLEFILEAANHISVRPTSHNYCREEHCCRSLVLPQNSRHDRRPVAQGKTPTLDVCEFADLDLADLQYVYPADETSKLETTPRLAQQGRQTAKSSYPPTNRPHHLRPRKNT</sequence>
<dbReference type="GeneID" id="77804572"/>
<feature type="compositionally biased region" description="Basic residues" evidence="1">
    <location>
        <begin position="144"/>
        <end position="154"/>
    </location>
</feature>
<evidence type="ECO:0000256" key="1">
    <source>
        <dbReference type="SAM" id="MobiDB-lite"/>
    </source>
</evidence>
<organism evidence="2 3">
    <name type="scientific">Puccinia triticina</name>
    <dbReference type="NCBI Taxonomy" id="208348"/>
    <lineage>
        <taxon>Eukaryota</taxon>
        <taxon>Fungi</taxon>
        <taxon>Dikarya</taxon>
        <taxon>Basidiomycota</taxon>
        <taxon>Pucciniomycotina</taxon>
        <taxon>Pucciniomycetes</taxon>
        <taxon>Pucciniales</taxon>
        <taxon>Pucciniaceae</taxon>
        <taxon>Puccinia</taxon>
    </lineage>
</organism>
<feature type="compositionally biased region" description="Polar residues" evidence="1">
    <location>
        <begin position="126"/>
        <end position="141"/>
    </location>
</feature>
<evidence type="ECO:0000313" key="3">
    <source>
        <dbReference type="Proteomes" id="UP001164743"/>
    </source>
</evidence>
<protein>
    <submittedName>
        <fullName evidence="2">Uncharacterized protein</fullName>
    </submittedName>
</protein>
<gene>
    <name evidence="2" type="ORF">PtA15_15A47</name>
</gene>
<evidence type="ECO:0000313" key="2">
    <source>
        <dbReference type="EMBL" id="WAQ91658.1"/>
    </source>
</evidence>
<reference evidence="2" key="1">
    <citation type="submission" date="2022-10" db="EMBL/GenBank/DDBJ databases">
        <title>Puccinia triticina Genome sequencing and assembly.</title>
        <authorList>
            <person name="Li C."/>
        </authorList>
    </citation>
    <scope>NUCLEOTIDE SEQUENCE</scope>
    <source>
        <strain evidence="2">Pt15</strain>
    </source>
</reference>
<dbReference type="Proteomes" id="UP001164743">
    <property type="component" value="Chromosome 15A"/>
</dbReference>